<name>A0A3E2TMC5_9FIRM</name>
<feature type="transmembrane region" description="Helical" evidence="7">
    <location>
        <begin position="149"/>
        <end position="166"/>
    </location>
</feature>
<dbReference type="InterPro" id="IPR037185">
    <property type="entry name" value="EmrE-like"/>
</dbReference>
<evidence type="ECO:0000256" key="3">
    <source>
        <dbReference type="ARBA" id="ARBA00022475"/>
    </source>
</evidence>
<dbReference type="SUPFAM" id="SSF103481">
    <property type="entry name" value="Multidrug resistance efflux transporter EmrE"/>
    <property type="match status" value="2"/>
</dbReference>
<feature type="transmembrane region" description="Helical" evidence="7">
    <location>
        <begin position="236"/>
        <end position="258"/>
    </location>
</feature>
<sequence>MNSKKMQSNLMLLLTAFIWGVAFVAQSVGMDYVGPFTFNSVRNFIGAFVLLLFIPLLDKVNRQSAATVNASNSDAASATDIASTSSSSVSDKKTLIIGGIVCGILLAIASSFQQVGIVYTTVGKAGFITAMYIVIVPILGLFVGKKVRLIAWISVGLSVIGLYLLCMTESLSLGKGDILVLICAFCFSFHIMVVDYFSPKVDGVRMSCIQFFTCGIICGIPAMLTESPNLHAILTAWQPLLYAGVLSCAIGYTLQIVAQKNTDPVIASLLMSLESAFSLLAGWIILHQYLSPKELFGCLLMFAAIMLSQIPEKKSVAA</sequence>
<dbReference type="EMBL" id="QVEP01000025">
    <property type="protein sequence ID" value="RGB79026.1"/>
    <property type="molecule type" value="Genomic_DNA"/>
</dbReference>
<reference evidence="9 10" key="1">
    <citation type="submission" date="2018-08" db="EMBL/GenBank/DDBJ databases">
        <title>A genome reference for cultivated species of the human gut microbiota.</title>
        <authorList>
            <person name="Zou Y."/>
            <person name="Xue W."/>
            <person name="Luo G."/>
        </authorList>
    </citation>
    <scope>NUCLEOTIDE SEQUENCE [LARGE SCALE GENOMIC DNA]</scope>
    <source>
        <strain evidence="9 10">AF45-17</strain>
    </source>
</reference>
<accession>A0A3E2TMC5</accession>
<dbReference type="PANTHER" id="PTHR42920:SF5">
    <property type="entry name" value="EAMA DOMAIN-CONTAINING PROTEIN"/>
    <property type="match status" value="1"/>
</dbReference>
<evidence type="ECO:0000256" key="7">
    <source>
        <dbReference type="SAM" id="Phobius"/>
    </source>
</evidence>
<dbReference type="InterPro" id="IPR000620">
    <property type="entry name" value="EamA_dom"/>
</dbReference>
<feature type="transmembrane region" description="Helical" evidence="7">
    <location>
        <begin position="178"/>
        <end position="197"/>
    </location>
</feature>
<comment type="similarity">
    <text evidence="2">Belongs to the EamA transporter family.</text>
</comment>
<dbReference type="InterPro" id="IPR051258">
    <property type="entry name" value="Diverse_Substrate_Transporter"/>
</dbReference>
<feature type="transmembrane region" description="Helical" evidence="7">
    <location>
        <begin position="95"/>
        <end position="119"/>
    </location>
</feature>
<dbReference type="RefSeq" id="WP_117528587.1">
    <property type="nucleotide sequence ID" value="NZ_JAQDKA010000008.1"/>
</dbReference>
<feature type="domain" description="EamA" evidence="8">
    <location>
        <begin position="9"/>
        <end position="165"/>
    </location>
</feature>
<evidence type="ECO:0000256" key="5">
    <source>
        <dbReference type="ARBA" id="ARBA00022989"/>
    </source>
</evidence>
<comment type="subcellular location">
    <subcellularLocation>
        <location evidence="1">Cell membrane</location>
        <topology evidence="1">Multi-pass membrane protein</topology>
    </subcellularLocation>
</comment>
<dbReference type="Pfam" id="PF00892">
    <property type="entry name" value="EamA"/>
    <property type="match status" value="2"/>
</dbReference>
<evidence type="ECO:0000313" key="10">
    <source>
        <dbReference type="Proteomes" id="UP000260773"/>
    </source>
</evidence>
<evidence type="ECO:0000256" key="2">
    <source>
        <dbReference type="ARBA" id="ARBA00007362"/>
    </source>
</evidence>
<evidence type="ECO:0000256" key="1">
    <source>
        <dbReference type="ARBA" id="ARBA00004651"/>
    </source>
</evidence>
<feature type="domain" description="EamA" evidence="8">
    <location>
        <begin position="175"/>
        <end position="307"/>
    </location>
</feature>
<feature type="transmembrane region" description="Helical" evidence="7">
    <location>
        <begin position="37"/>
        <end position="57"/>
    </location>
</feature>
<organism evidence="9 10">
    <name type="scientific">Coprococcus catus</name>
    <dbReference type="NCBI Taxonomy" id="116085"/>
    <lineage>
        <taxon>Bacteria</taxon>
        <taxon>Bacillati</taxon>
        <taxon>Bacillota</taxon>
        <taxon>Clostridia</taxon>
        <taxon>Lachnospirales</taxon>
        <taxon>Lachnospiraceae</taxon>
        <taxon>Coprococcus</taxon>
    </lineage>
</organism>
<dbReference type="PANTHER" id="PTHR42920">
    <property type="entry name" value="OS03G0707200 PROTEIN-RELATED"/>
    <property type="match status" value="1"/>
</dbReference>
<dbReference type="Gene3D" id="1.10.3730.20">
    <property type="match status" value="1"/>
</dbReference>
<dbReference type="AlphaFoldDB" id="A0A3E2TMC5"/>
<evidence type="ECO:0000256" key="6">
    <source>
        <dbReference type="ARBA" id="ARBA00023136"/>
    </source>
</evidence>
<keyword evidence="3" id="KW-1003">Cell membrane</keyword>
<evidence type="ECO:0000259" key="8">
    <source>
        <dbReference type="Pfam" id="PF00892"/>
    </source>
</evidence>
<feature type="transmembrane region" description="Helical" evidence="7">
    <location>
        <begin position="204"/>
        <end position="224"/>
    </location>
</feature>
<comment type="caution">
    <text evidence="9">The sequence shown here is derived from an EMBL/GenBank/DDBJ whole genome shotgun (WGS) entry which is preliminary data.</text>
</comment>
<evidence type="ECO:0000313" key="9">
    <source>
        <dbReference type="EMBL" id="RGB79026.1"/>
    </source>
</evidence>
<gene>
    <name evidence="9" type="ORF">DW070_10420</name>
</gene>
<dbReference type="Proteomes" id="UP000260773">
    <property type="component" value="Unassembled WGS sequence"/>
</dbReference>
<feature type="transmembrane region" description="Helical" evidence="7">
    <location>
        <begin position="125"/>
        <end position="142"/>
    </location>
</feature>
<keyword evidence="6 7" id="KW-0472">Membrane</keyword>
<evidence type="ECO:0000256" key="4">
    <source>
        <dbReference type="ARBA" id="ARBA00022692"/>
    </source>
</evidence>
<dbReference type="GO" id="GO:0005886">
    <property type="term" value="C:plasma membrane"/>
    <property type="evidence" value="ECO:0007669"/>
    <property type="project" value="UniProtKB-SubCell"/>
</dbReference>
<protein>
    <submittedName>
        <fullName evidence="9">DMT family transporter</fullName>
    </submittedName>
</protein>
<proteinExistence type="inferred from homology"/>
<keyword evidence="5 7" id="KW-1133">Transmembrane helix</keyword>
<keyword evidence="4 7" id="KW-0812">Transmembrane</keyword>
<feature type="transmembrane region" description="Helical" evidence="7">
    <location>
        <begin position="265"/>
        <end position="286"/>
    </location>
</feature>